<name>A0ABP9L299_9GAMM</name>
<evidence type="ECO:0008006" key="4">
    <source>
        <dbReference type="Google" id="ProtNLM"/>
    </source>
</evidence>
<evidence type="ECO:0000313" key="2">
    <source>
        <dbReference type="EMBL" id="GAA5069711.1"/>
    </source>
</evidence>
<protein>
    <recommendedName>
        <fullName evidence="4">DUF202 domain-containing protein</fullName>
    </recommendedName>
</protein>
<keyword evidence="1" id="KW-1133">Transmembrane helix</keyword>
<accession>A0ABP9L299</accession>
<comment type="caution">
    <text evidence="2">The sequence shown here is derived from an EMBL/GenBank/DDBJ whole genome shotgun (WGS) entry which is preliminary data.</text>
</comment>
<keyword evidence="1" id="KW-0472">Membrane</keyword>
<dbReference type="Proteomes" id="UP001501083">
    <property type="component" value="Unassembled WGS sequence"/>
</dbReference>
<evidence type="ECO:0000256" key="1">
    <source>
        <dbReference type="SAM" id="Phobius"/>
    </source>
</evidence>
<keyword evidence="1" id="KW-0812">Transmembrane</keyword>
<feature type="transmembrane region" description="Helical" evidence="1">
    <location>
        <begin position="37"/>
        <end position="59"/>
    </location>
</feature>
<dbReference type="EMBL" id="BAABKY010000001">
    <property type="protein sequence ID" value="GAA5069711.1"/>
    <property type="molecule type" value="Genomic_DNA"/>
</dbReference>
<feature type="transmembrane region" description="Helical" evidence="1">
    <location>
        <begin position="80"/>
        <end position="112"/>
    </location>
</feature>
<gene>
    <name evidence="2" type="ORF">GCM10025759_06830</name>
</gene>
<keyword evidence="3" id="KW-1185">Reference proteome</keyword>
<evidence type="ECO:0000313" key="3">
    <source>
        <dbReference type="Proteomes" id="UP001501083"/>
    </source>
</evidence>
<reference evidence="3" key="1">
    <citation type="journal article" date="2019" name="Int. J. Syst. Evol. Microbiol.">
        <title>The Global Catalogue of Microorganisms (GCM) 10K type strain sequencing project: providing services to taxonomists for standard genome sequencing and annotation.</title>
        <authorList>
            <consortium name="The Broad Institute Genomics Platform"/>
            <consortium name="The Broad Institute Genome Sequencing Center for Infectious Disease"/>
            <person name="Wu L."/>
            <person name="Ma J."/>
        </authorList>
    </citation>
    <scope>NUCLEOTIDE SEQUENCE [LARGE SCALE GENOMIC DNA]</scope>
    <source>
        <strain evidence="3">JCM 19212</strain>
    </source>
</reference>
<organism evidence="2 3">
    <name type="scientific">Lysobacter panacisoli</name>
    <dbReference type="NCBI Taxonomy" id="1255263"/>
    <lineage>
        <taxon>Bacteria</taxon>
        <taxon>Pseudomonadati</taxon>
        <taxon>Pseudomonadota</taxon>
        <taxon>Gammaproteobacteria</taxon>
        <taxon>Lysobacterales</taxon>
        <taxon>Lysobacteraceae</taxon>
        <taxon>Lysobacter</taxon>
    </lineage>
</organism>
<feature type="transmembrane region" description="Helical" evidence="1">
    <location>
        <begin position="12"/>
        <end position="31"/>
    </location>
</feature>
<proteinExistence type="predicted"/>
<sequence>MTNTINLSWARFGFACAMLGGIFAVVIGPSIQNEDSWSLAVVLGSFLVSLFGFFARGWARLRKENAVRPVMRTDAERFRRLLIGPPVAAAIWFAATILVVLGLALASGLGFIA</sequence>